<feature type="transmembrane region" description="Helical" evidence="2">
    <location>
        <begin position="36"/>
        <end position="56"/>
    </location>
</feature>
<evidence type="ECO:0000256" key="2">
    <source>
        <dbReference type="SAM" id="Phobius"/>
    </source>
</evidence>
<feature type="compositionally biased region" description="Basic and acidic residues" evidence="1">
    <location>
        <begin position="8"/>
        <end position="23"/>
    </location>
</feature>
<keyword evidence="2" id="KW-0812">Transmembrane</keyword>
<keyword evidence="2" id="KW-0472">Membrane</keyword>
<comment type="caution">
    <text evidence="3">The sequence shown here is derived from an EMBL/GenBank/DDBJ whole genome shotgun (WGS) entry which is preliminary data.</text>
</comment>
<reference evidence="3 4" key="1">
    <citation type="submission" date="2023-03" db="EMBL/GenBank/DDBJ databases">
        <title>WGS of Gossypium arboreum.</title>
        <authorList>
            <person name="Yu D."/>
        </authorList>
    </citation>
    <scope>NUCLEOTIDE SEQUENCE [LARGE SCALE GENOMIC DNA]</scope>
    <source>
        <tissue evidence="3">Leaf</tissue>
    </source>
</reference>
<keyword evidence="4" id="KW-1185">Reference proteome</keyword>
<evidence type="ECO:0000313" key="4">
    <source>
        <dbReference type="Proteomes" id="UP001358586"/>
    </source>
</evidence>
<accession>A0ABR0P0R6</accession>
<feature type="region of interest" description="Disordered" evidence="1">
    <location>
        <begin position="1"/>
        <end position="25"/>
    </location>
</feature>
<evidence type="ECO:0000256" key="1">
    <source>
        <dbReference type="SAM" id="MobiDB-lite"/>
    </source>
</evidence>
<gene>
    <name evidence="3" type="ORF">PVK06_027625</name>
</gene>
<dbReference type="EMBL" id="JARKNE010000008">
    <property type="protein sequence ID" value="KAK5812206.1"/>
    <property type="molecule type" value="Genomic_DNA"/>
</dbReference>
<proteinExistence type="predicted"/>
<evidence type="ECO:0000313" key="3">
    <source>
        <dbReference type="EMBL" id="KAK5812206.1"/>
    </source>
</evidence>
<keyword evidence="2" id="KW-1133">Transmembrane helix</keyword>
<organism evidence="3 4">
    <name type="scientific">Gossypium arboreum</name>
    <name type="common">Tree cotton</name>
    <name type="synonym">Gossypium nanking</name>
    <dbReference type="NCBI Taxonomy" id="29729"/>
    <lineage>
        <taxon>Eukaryota</taxon>
        <taxon>Viridiplantae</taxon>
        <taxon>Streptophyta</taxon>
        <taxon>Embryophyta</taxon>
        <taxon>Tracheophyta</taxon>
        <taxon>Spermatophyta</taxon>
        <taxon>Magnoliopsida</taxon>
        <taxon>eudicotyledons</taxon>
        <taxon>Gunneridae</taxon>
        <taxon>Pentapetalae</taxon>
        <taxon>rosids</taxon>
        <taxon>malvids</taxon>
        <taxon>Malvales</taxon>
        <taxon>Malvaceae</taxon>
        <taxon>Malvoideae</taxon>
        <taxon>Gossypium</taxon>
    </lineage>
</organism>
<sequence>MIGDNESDCSRGRSYEGESNREDEGYELEEGGASTIFSLVFALTFLSLITTLKFIAKHLIDLTLIPGRLPQIFCIMIF</sequence>
<protein>
    <submittedName>
        <fullName evidence="3">Uncharacterized protein</fullName>
    </submittedName>
</protein>
<dbReference type="Proteomes" id="UP001358586">
    <property type="component" value="Chromosome 8"/>
</dbReference>
<name>A0ABR0P0R6_GOSAR</name>